<dbReference type="SUPFAM" id="SSF47240">
    <property type="entry name" value="Ferritin-like"/>
    <property type="match status" value="1"/>
</dbReference>
<reference evidence="1 2" key="2">
    <citation type="submission" date="2024-02" db="EMBL/GenBank/DDBJ databases">
        <title>The Genome Sequence of Enterococcus diestrammenae JM9A.</title>
        <authorList>
            <person name="Earl A."/>
            <person name="Manson A."/>
            <person name="Gilmore M."/>
            <person name="Sanders J."/>
            <person name="Shea T."/>
            <person name="Howe W."/>
            <person name="Livny J."/>
            <person name="Cuomo C."/>
            <person name="Neafsey D."/>
            <person name="Birren B."/>
        </authorList>
    </citation>
    <scope>NUCLEOTIDE SEQUENCE [LARGE SCALE GENOMIC DNA]</scope>
    <source>
        <strain evidence="1 2">JM9A</strain>
    </source>
</reference>
<evidence type="ECO:0008006" key="3">
    <source>
        <dbReference type="Google" id="ProtNLM"/>
    </source>
</evidence>
<protein>
    <recommendedName>
        <fullName evidence="3">DNA-binding protein</fullName>
    </recommendedName>
</protein>
<keyword evidence="2" id="KW-1185">Reference proteome</keyword>
<dbReference type="Gene3D" id="1.20.1260.10">
    <property type="match status" value="1"/>
</dbReference>
<dbReference type="InterPro" id="IPR012347">
    <property type="entry name" value="Ferritin-like"/>
</dbReference>
<reference evidence="2" key="1">
    <citation type="submission" date="2016-06" db="EMBL/GenBank/DDBJ databases">
        <title>Four novel species of enterococci isolated from chicken manure.</title>
        <authorList>
            <person name="Van Tyne D."/>
        </authorList>
    </citation>
    <scope>NUCLEOTIDE SEQUENCE [LARGE SCALE GENOMIC DNA]</scope>
    <source>
        <strain evidence="2">JM9A</strain>
    </source>
</reference>
<accession>A0ABV0EZR8</accession>
<gene>
    <name evidence="1" type="ORF">BAU18_000878</name>
</gene>
<dbReference type="RefSeq" id="WP_161869319.1">
    <property type="nucleotide sequence ID" value="NZ_JAQFAM010000011.1"/>
</dbReference>
<dbReference type="InterPro" id="IPR009078">
    <property type="entry name" value="Ferritin-like_SF"/>
</dbReference>
<organism evidence="1 2">
    <name type="scientific">Enterococcus diestrammenae</name>
    <dbReference type="NCBI Taxonomy" id="1155073"/>
    <lineage>
        <taxon>Bacteria</taxon>
        <taxon>Bacillati</taxon>
        <taxon>Bacillota</taxon>
        <taxon>Bacilli</taxon>
        <taxon>Lactobacillales</taxon>
        <taxon>Enterococcaceae</taxon>
        <taxon>Enterococcus</taxon>
    </lineage>
</organism>
<name>A0ABV0EZR8_9ENTE</name>
<evidence type="ECO:0000313" key="1">
    <source>
        <dbReference type="EMBL" id="MEO1781299.1"/>
    </source>
</evidence>
<dbReference type="Proteomes" id="UP001429357">
    <property type="component" value="Unassembled WGS sequence"/>
</dbReference>
<evidence type="ECO:0000313" key="2">
    <source>
        <dbReference type="Proteomes" id="UP001429357"/>
    </source>
</evidence>
<proteinExistence type="predicted"/>
<sequence length="178" mass="20395">MTPAEKYQAEQAQAEIDHHTPTAGAMIGHIISNLKIQENKLWQSRYYAKGPDAFFITSEFSKILTEASAFLDQLNQLMLDEGEVIPTTTEEFSRYSMLEESGQRKYEETSTLIFDTVKDFNTQLLFVTRGIALAEKEEKPGLAQLLQTLYAWLKHQSAVLQRYLGHEVLEDLEEDDED</sequence>
<comment type="caution">
    <text evidence="1">The sequence shown here is derived from an EMBL/GenBank/DDBJ whole genome shotgun (WGS) entry which is preliminary data.</text>
</comment>
<dbReference type="EMBL" id="MAEI02000001">
    <property type="protein sequence ID" value="MEO1781299.1"/>
    <property type="molecule type" value="Genomic_DNA"/>
</dbReference>